<evidence type="ECO:0000256" key="3">
    <source>
        <dbReference type="SAM" id="Coils"/>
    </source>
</evidence>
<feature type="coiled-coil region" evidence="3">
    <location>
        <begin position="301"/>
        <end position="333"/>
    </location>
</feature>
<dbReference type="Pfam" id="PF05816">
    <property type="entry name" value="TelA"/>
    <property type="match status" value="1"/>
</dbReference>
<name>A0A1M6END4_9RHOB</name>
<accession>A0A1M6END4</accession>
<dbReference type="EMBL" id="FQYO01000003">
    <property type="protein sequence ID" value="SHI87025.1"/>
    <property type="molecule type" value="Genomic_DNA"/>
</dbReference>
<reference evidence="4 5" key="1">
    <citation type="submission" date="2016-11" db="EMBL/GenBank/DDBJ databases">
        <authorList>
            <person name="Jaros S."/>
            <person name="Januszkiewicz K."/>
            <person name="Wedrychowicz H."/>
        </authorList>
    </citation>
    <scope>NUCLEOTIDE SEQUENCE [LARGE SCALE GENOMIC DNA]</scope>
    <source>
        <strain evidence="4 5">DSM 100565</strain>
    </source>
</reference>
<dbReference type="OrthoDB" id="9768858at2"/>
<keyword evidence="3" id="KW-0175">Coiled coil</keyword>
<dbReference type="RefSeq" id="WP_073329597.1">
    <property type="nucleotide sequence ID" value="NZ_FQYO01000003.1"/>
</dbReference>
<evidence type="ECO:0000313" key="5">
    <source>
        <dbReference type="Proteomes" id="UP000184292"/>
    </source>
</evidence>
<evidence type="ECO:0000256" key="2">
    <source>
        <dbReference type="PIRNR" id="PIRNR026508"/>
    </source>
</evidence>
<dbReference type="AlphaFoldDB" id="A0A1M6END4"/>
<organism evidence="4 5">
    <name type="scientific">Wenxinia saemankumensis</name>
    <dbReference type="NCBI Taxonomy" id="1447782"/>
    <lineage>
        <taxon>Bacteria</taxon>
        <taxon>Pseudomonadati</taxon>
        <taxon>Pseudomonadota</taxon>
        <taxon>Alphaproteobacteria</taxon>
        <taxon>Rhodobacterales</taxon>
        <taxon>Roseobacteraceae</taxon>
        <taxon>Wenxinia</taxon>
    </lineage>
</organism>
<evidence type="ECO:0000313" key="4">
    <source>
        <dbReference type="EMBL" id="SHI87025.1"/>
    </source>
</evidence>
<dbReference type="PANTHER" id="PTHR38432">
    <property type="entry name" value="TELA-LIKE PROTEIN SAOUHSC_01408"/>
    <property type="match status" value="1"/>
</dbReference>
<proteinExistence type="inferred from homology"/>
<feature type="coiled-coil region" evidence="3">
    <location>
        <begin position="362"/>
        <end position="389"/>
    </location>
</feature>
<dbReference type="PIRSF" id="PIRSF026508">
    <property type="entry name" value="TelA"/>
    <property type="match status" value="1"/>
</dbReference>
<sequence length="406" mass="43980">MSEIDQTSGPQGTPQTRAQAALAEAEKVTAVILPEPREAGDVTPLEAADPAIGAEIRRRMDEIDLSNTGSIVSFGSAAQGELQQISQAMLAGVKNKDVGPAGDSLRSIVATIKGFSLSEFDGRRERSFLEKLLGRAAPMARFAAKFEDVQEQIDRITDDLLKHEHTLLKDIESLDRLYDRTLAFYDELALYIAAGEAKLTELDSTTIPAKEAEVQAAPEEQGVMKAQELRDIRAARDDLERRVHDLKLTRQVTMQSLPSIRLVQENDKSLVTKINSTLVNTVPLWETQLAQAVTIQRSTDAAAAVKEANDLTNDLLRANAENLRTANKAVREEMERGVFDIEAVKAANENLIATINESLQIADEGKARRAQAEADLEQMEADLKSTLAGAKARGNGTGANLGGAAG</sequence>
<dbReference type="Proteomes" id="UP000184292">
    <property type="component" value="Unassembled WGS sequence"/>
</dbReference>
<gene>
    <name evidence="4" type="ORF">SAMN05444417_2090</name>
</gene>
<dbReference type="PANTHER" id="PTHR38432:SF1">
    <property type="entry name" value="TELA-LIKE PROTEIN SAOUHSC_01408"/>
    <property type="match status" value="1"/>
</dbReference>
<protein>
    <submittedName>
        <fullName evidence="4">Uncharacterized conserved protein YaaN involved in tellurite resistance</fullName>
    </submittedName>
</protein>
<keyword evidence="5" id="KW-1185">Reference proteome</keyword>
<dbReference type="InterPro" id="IPR008863">
    <property type="entry name" value="Toxic_anion-R_TelA"/>
</dbReference>
<evidence type="ECO:0000256" key="1">
    <source>
        <dbReference type="ARBA" id="ARBA00005541"/>
    </source>
</evidence>
<comment type="similarity">
    <text evidence="1 2">Belongs to the TelA family.</text>
</comment>
<dbReference type="STRING" id="1447782.SAMN05444417_2090"/>